<dbReference type="Proteomes" id="UP000256599">
    <property type="component" value="Unassembled WGS sequence"/>
</dbReference>
<dbReference type="EMBL" id="NXLR01000004">
    <property type="protein sequence ID" value="RDU60237.1"/>
    <property type="molecule type" value="Genomic_DNA"/>
</dbReference>
<name>A0A3D8I543_9HELI</name>
<proteinExistence type="predicted"/>
<feature type="compositionally biased region" description="Polar residues" evidence="1">
    <location>
        <begin position="164"/>
        <end position="176"/>
    </location>
</feature>
<dbReference type="AlphaFoldDB" id="A0A3D8I543"/>
<feature type="region of interest" description="Disordered" evidence="1">
    <location>
        <begin position="163"/>
        <end position="190"/>
    </location>
</feature>
<feature type="region of interest" description="Disordered" evidence="1">
    <location>
        <begin position="1"/>
        <end position="93"/>
    </location>
</feature>
<keyword evidence="3" id="KW-1185">Reference proteome</keyword>
<protein>
    <submittedName>
        <fullName evidence="2">Uncharacterized protein</fullName>
    </submittedName>
</protein>
<organism evidence="2 3">
    <name type="scientific">Helicobacter marmotae</name>
    <dbReference type="NCBI Taxonomy" id="152490"/>
    <lineage>
        <taxon>Bacteria</taxon>
        <taxon>Pseudomonadati</taxon>
        <taxon>Campylobacterota</taxon>
        <taxon>Epsilonproteobacteria</taxon>
        <taxon>Campylobacterales</taxon>
        <taxon>Helicobacteraceae</taxon>
        <taxon>Helicobacter</taxon>
    </lineage>
</organism>
<comment type="caution">
    <text evidence="2">The sequence shown here is derived from an EMBL/GenBank/DDBJ whole genome shotgun (WGS) entry which is preliminary data.</text>
</comment>
<reference evidence="2 3" key="1">
    <citation type="submission" date="2018-04" db="EMBL/GenBank/DDBJ databases">
        <title>Novel Campyloabacter and Helicobacter Species and Strains.</title>
        <authorList>
            <person name="Mannion A.J."/>
            <person name="Shen Z."/>
            <person name="Fox J.G."/>
        </authorList>
    </citation>
    <scope>NUCLEOTIDE SEQUENCE [LARGE SCALE GENOMIC DNA]</scope>
    <source>
        <strain evidence="2 3">MIT 98-6070</strain>
    </source>
</reference>
<evidence type="ECO:0000313" key="3">
    <source>
        <dbReference type="Proteomes" id="UP000256599"/>
    </source>
</evidence>
<accession>A0A3D8I543</accession>
<feature type="compositionally biased region" description="Low complexity" evidence="1">
    <location>
        <begin position="46"/>
        <end position="64"/>
    </location>
</feature>
<sequence length="190" mass="21296">SGRGIYKGEGATSQFKPLPLIEKEKRESPATPLVCHHEGRQRLTEESLLSAKESLSKTPKSTTSDSDRDSSVVSLPQNDKLCYPQGKPTHNKHLQRKLLCHSERYGESLHKATRQSLSYCHSERSEESLPESLVALFSDSKRKSLVYKRDSSPAMQALDMTMNPAFTRNPKSNASQKAHRDSSPFIRGLE</sequence>
<evidence type="ECO:0000313" key="2">
    <source>
        <dbReference type="EMBL" id="RDU60237.1"/>
    </source>
</evidence>
<gene>
    <name evidence="2" type="ORF">CQA63_03210</name>
</gene>
<feature type="non-terminal residue" evidence="2">
    <location>
        <position position="1"/>
    </location>
</feature>
<dbReference type="RefSeq" id="WP_170128360.1">
    <property type="nucleotide sequence ID" value="NZ_NXLR01000004.1"/>
</dbReference>
<evidence type="ECO:0000256" key="1">
    <source>
        <dbReference type="SAM" id="MobiDB-lite"/>
    </source>
</evidence>
<feature type="compositionally biased region" description="Basic and acidic residues" evidence="1">
    <location>
        <begin position="35"/>
        <end position="45"/>
    </location>
</feature>